<dbReference type="EMBL" id="WRPP01000001">
    <property type="protein sequence ID" value="MVU77453.1"/>
    <property type="molecule type" value="Genomic_DNA"/>
</dbReference>
<dbReference type="PANTHER" id="PTHR46844:SF1">
    <property type="entry name" value="SLR5058 PROTEIN"/>
    <property type="match status" value="1"/>
</dbReference>
<evidence type="ECO:0000259" key="1">
    <source>
        <dbReference type="Pfam" id="PF05729"/>
    </source>
</evidence>
<dbReference type="Gene3D" id="3.40.50.300">
    <property type="entry name" value="P-loop containing nucleotide triphosphate hydrolases"/>
    <property type="match status" value="1"/>
</dbReference>
<proteinExistence type="predicted"/>
<evidence type="ECO:0000313" key="3">
    <source>
        <dbReference type="Proteomes" id="UP000466794"/>
    </source>
</evidence>
<dbReference type="PANTHER" id="PTHR46844">
    <property type="entry name" value="SLR5058 PROTEIN"/>
    <property type="match status" value="1"/>
</dbReference>
<dbReference type="InterPro" id="IPR007111">
    <property type="entry name" value="NACHT_NTPase"/>
</dbReference>
<keyword evidence="3" id="KW-1185">Reference proteome</keyword>
<dbReference type="Pfam" id="PF05729">
    <property type="entry name" value="NACHT"/>
    <property type="match status" value="1"/>
</dbReference>
<protein>
    <submittedName>
        <fullName evidence="2">NACHT domain-containing protein</fullName>
    </submittedName>
</protein>
<comment type="caution">
    <text evidence="2">The sequence shown here is derived from an EMBL/GenBank/DDBJ whole genome shotgun (WGS) entry which is preliminary data.</text>
</comment>
<dbReference type="SUPFAM" id="SSF52540">
    <property type="entry name" value="P-loop containing nucleoside triphosphate hydrolases"/>
    <property type="match status" value="1"/>
</dbReference>
<name>A0A7K1USX5_9NOCA</name>
<dbReference type="InterPro" id="IPR027417">
    <property type="entry name" value="P-loop_NTPase"/>
</dbReference>
<dbReference type="AlphaFoldDB" id="A0A7K1USX5"/>
<reference evidence="2 3" key="1">
    <citation type="submission" date="2019-12" db="EMBL/GenBank/DDBJ databases">
        <title>Nocardia sp. nov. ET3-3 isolated from soil.</title>
        <authorList>
            <person name="Kanchanasin P."/>
            <person name="Tanasupawat S."/>
            <person name="Yuki M."/>
            <person name="Kudo T."/>
        </authorList>
    </citation>
    <scope>NUCLEOTIDE SEQUENCE [LARGE SCALE GENOMIC DNA]</scope>
    <source>
        <strain evidence="2 3">ET3-3</strain>
    </source>
</reference>
<sequence length="970" mass="109725">MAVTGLELLFGRVVASSAGRAAGLVYSPIRKRISDRKAAKQLIGHDGAKCVGALTGIIKGLEPSVARKVENFLKSPEFEKISFEIATKQILRTHGDSINELEHRIKEELNEVLTISIGRSEHIEGLGDRIYDTLVASVQSCLKQISPPDNLAVSSAERAALVRNAGVIAAASARNTALLKNFSDLAEIDKFENEYRHSVRTLHSMMKLPHAGTSRQVPFKELFVEPLIEASADEGSPSRGLGFEEDDRKREASLADLIEQNSRLVLLGNPGGGKSTCTLKQIFDIASNNSSELMSRIPFLVVLRDYAPHFAAGVSIKDYIEMQCAAIYSIDVPDNAIEYILLNGRSIVFFDGLDELLDTSDRRKIVTAVEGFAVRYPTVRMVVTSRNVGYDEAALNSEMFSVSKLGSFNLERTRQYVEKWFALDESIEPARIDSISNAFLVDSSFVSDLTSNPLMLSLMCGIYAFEGYIPRNRPDVYEKCALLLFERWDKQRGIAAAIPFDAHVQSAIRSIAFEIFTQSESSAVIRRDRLITYVKAYLLQKRFEDELEAEQAAIDFIDFCKGRAWVLTDLGSEVYGFTHRTFLEYFSASHFVRTNAAPERLLDRLWDRICRAEWDVVCQLSLQILGKTVDDGADDFLEQLISSRYPTLSDFDERRNALSFCLRALSFIVPRPQIVREIVHAVIAYHYLCIELAEKDSKIGYLNVSETTPVVLIPSVAAENRTLVSRCIFERLMVLLQENPDDQVALSLGLYLPEFESFTSEVIDPSADQAWRSLCLSFTSAAQEFLERQALTHSWAAQRLYLLGRISMEELLTRFGLTALFDGTAANVPVIAPIAFWALKWDRIAVNYPSYYPNSEISKSDLEIIGTHLMSLRPPWIYLDDLPKGLRYVYTSVISSSKDWSPEQWLLYLAIIDYETKFDYRRSNHKRKGTAAEYRRDWIAHYREQLEIFKGTRYEQLVTEWTDFRVDFMS</sequence>
<accession>A0A7K1USX5</accession>
<organism evidence="2 3">
    <name type="scientific">Nocardia terrae</name>
    <dbReference type="NCBI Taxonomy" id="2675851"/>
    <lineage>
        <taxon>Bacteria</taxon>
        <taxon>Bacillati</taxon>
        <taxon>Actinomycetota</taxon>
        <taxon>Actinomycetes</taxon>
        <taxon>Mycobacteriales</taxon>
        <taxon>Nocardiaceae</taxon>
        <taxon>Nocardia</taxon>
    </lineage>
</organism>
<feature type="domain" description="NACHT" evidence="1">
    <location>
        <begin position="263"/>
        <end position="422"/>
    </location>
</feature>
<dbReference type="Proteomes" id="UP000466794">
    <property type="component" value="Unassembled WGS sequence"/>
</dbReference>
<gene>
    <name evidence="2" type="ORF">GPX89_09350</name>
</gene>
<evidence type="ECO:0000313" key="2">
    <source>
        <dbReference type="EMBL" id="MVU77453.1"/>
    </source>
</evidence>